<organism evidence="2 3">
    <name type="scientific">Mucor circinelloides f. circinelloides (strain 1006PhL)</name>
    <name type="common">Mucormycosis agent</name>
    <name type="synonym">Calyptromyces circinelloides</name>
    <dbReference type="NCBI Taxonomy" id="1220926"/>
    <lineage>
        <taxon>Eukaryota</taxon>
        <taxon>Fungi</taxon>
        <taxon>Fungi incertae sedis</taxon>
        <taxon>Mucoromycota</taxon>
        <taxon>Mucoromycotina</taxon>
        <taxon>Mucoromycetes</taxon>
        <taxon>Mucorales</taxon>
        <taxon>Mucorineae</taxon>
        <taxon>Mucoraceae</taxon>
        <taxon>Mucor</taxon>
    </lineage>
</organism>
<dbReference type="AlphaFoldDB" id="S2JX36"/>
<keyword evidence="3" id="KW-1185">Reference proteome</keyword>
<dbReference type="OrthoDB" id="2211279at2759"/>
<evidence type="ECO:0000256" key="1">
    <source>
        <dbReference type="SAM" id="MobiDB-lite"/>
    </source>
</evidence>
<feature type="region of interest" description="Disordered" evidence="1">
    <location>
        <begin position="41"/>
        <end position="63"/>
    </location>
</feature>
<dbReference type="eggNOG" id="ENOG502TAS7">
    <property type="taxonomic scope" value="Eukaryota"/>
</dbReference>
<accession>S2JX36</accession>
<evidence type="ECO:0000313" key="2">
    <source>
        <dbReference type="EMBL" id="EPB87353.1"/>
    </source>
</evidence>
<name>S2JX36_MUCC1</name>
<proteinExistence type="predicted"/>
<evidence type="ECO:0000313" key="3">
    <source>
        <dbReference type="Proteomes" id="UP000014254"/>
    </source>
</evidence>
<dbReference type="VEuPathDB" id="FungiDB:HMPREF1544_05878"/>
<dbReference type="Proteomes" id="UP000014254">
    <property type="component" value="Unassembled WGS sequence"/>
</dbReference>
<dbReference type="InParanoid" id="S2JX36"/>
<gene>
    <name evidence="2" type="ORF">HMPREF1544_05878</name>
</gene>
<dbReference type="EMBL" id="KE123970">
    <property type="protein sequence ID" value="EPB87353.1"/>
    <property type="molecule type" value="Genomic_DNA"/>
</dbReference>
<protein>
    <submittedName>
        <fullName evidence="2">Uncharacterized protein</fullName>
    </submittedName>
</protein>
<dbReference type="OMA" id="QFDSQPD"/>
<reference evidence="3" key="1">
    <citation type="submission" date="2013-05" db="EMBL/GenBank/DDBJ databases">
        <title>The Genome sequence of Mucor circinelloides f. circinelloides 1006PhL.</title>
        <authorList>
            <consortium name="The Broad Institute Genomics Platform"/>
            <person name="Cuomo C."/>
            <person name="Earl A."/>
            <person name="Findley K."/>
            <person name="Lee S.C."/>
            <person name="Walker B."/>
            <person name="Young S."/>
            <person name="Zeng Q."/>
            <person name="Gargeya S."/>
            <person name="Fitzgerald M."/>
            <person name="Haas B."/>
            <person name="Abouelleil A."/>
            <person name="Allen A.W."/>
            <person name="Alvarado L."/>
            <person name="Arachchi H.M."/>
            <person name="Berlin A.M."/>
            <person name="Chapman S.B."/>
            <person name="Gainer-Dewar J."/>
            <person name="Goldberg J."/>
            <person name="Griggs A."/>
            <person name="Gujja S."/>
            <person name="Hansen M."/>
            <person name="Howarth C."/>
            <person name="Imamovic A."/>
            <person name="Ireland A."/>
            <person name="Larimer J."/>
            <person name="McCowan C."/>
            <person name="Murphy C."/>
            <person name="Pearson M."/>
            <person name="Poon T.W."/>
            <person name="Priest M."/>
            <person name="Roberts A."/>
            <person name="Saif S."/>
            <person name="Shea T."/>
            <person name="Sisk P."/>
            <person name="Sykes S."/>
            <person name="Wortman J."/>
            <person name="Nusbaum C."/>
            <person name="Birren B."/>
        </authorList>
    </citation>
    <scope>NUCLEOTIDE SEQUENCE [LARGE SCALE GENOMIC DNA]</scope>
    <source>
        <strain evidence="3">1006PhL</strain>
    </source>
</reference>
<sequence>MSPTSTLSNSSYYNSNNTYLHPLETAAGTFIERRNSCRRLSISSDLSDQEPIEPTKRAKSNTNHWNQLISQFDSQPDMVQLIQLCKAEEDRRRQEESKMKMKEYQVLRQLQHLQERQSLEIKMSQKELDLHLPPLSHK</sequence>